<feature type="transmembrane region" description="Helical" evidence="9">
    <location>
        <begin position="185"/>
        <end position="211"/>
    </location>
</feature>
<evidence type="ECO:0000256" key="8">
    <source>
        <dbReference type="ARBA" id="ARBA00023136"/>
    </source>
</evidence>
<keyword evidence="3" id="KW-0813">Transport</keyword>
<keyword evidence="4" id="KW-0050">Antiport</keyword>
<dbReference type="GO" id="GO:0015297">
    <property type="term" value="F:antiporter activity"/>
    <property type="evidence" value="ECO:0007669"/>
    <property type="project" value="UniProtKB-KW"/>
</dbReference>
<name>A0A1H6F903_9GAMM</name>
<accession>A0A1H6F903</accession>
<evidence type="ECO:0000313" key="12">
    <source>
        <dbReference type="EMBL" id="SEH07393.1"/>
    </source>
</evidence>
<dbReference type="PANTHER" id="PTHR42751">
    <property type="entry name" value="SODIUM/HYDROGEN EXCHANGER FAMILY/TRKA DOMAIN PROTEIN"/>
    <property type="match status" value="1"/>
</dbReference>
<evidence type="ECO:0000256" key="3">
    <source>
        <dbReference type="ARBA" id="ARBA00022448"/>
    </source>
</evidence>
<keyword evidence="13" id="KW-1185">Reference proteome</keyword>
<evidence type="ECO:0000256" key="4">
    <source>
        <dbReference type="ARBA" id="ARBA00022449"/>
    </source>
</evidence>
<keyword evidence="7" id="KW-0406">Ion transport</keyword>
<sequence length="397" mass="44034">MSPEPGLTSPFFMIAVVFSGAAFIATLALYARQALLLAYIAAGILLGPWGVNFITVEDAPRLKESAHIGIVFLLFLLGMNLQPRNLLDMLSKTSLLTLLTSFIFSSIGLVLGLLFGYDMVDALMIGVAMMFSSTILGLKLLPTTVLHHKHTGEIIVSVLLLQDIIAILVLLVLKGLNHDQDNTPFIDIAISIASLPFLIALAWGFGRYVLLFLMRRFNKIQEYMFLMAIGWCMSMAELAAHLNLSHEIGAFIAGVVLATSPVALFLTESLKPLRDFFLVMFFFSLGASLQLEMLQNIFWPALLLAGLMLLIKPFVFKYILIFFKETPQLSMETGVRLGQVSEFSLLIAVMAQDFQVISLNASYLIQVATILTFVVSSWFIVMHYPNPIAVSDRLRRD</sequence>
<feature type="transmembrane region" description="Helical" evidence="9">
    <location>
        <begin position="36"/>
        <end position="54"/>
    </location>
</feature>
<protein>
    <submittedName>
        <fullName evidence="11">Glutathione-regulated potassium-efflux system protein KefC</fullName>
    </submittedName>
</protein>
<comment type="similarity">
    <text evidence="2">Belongs to the monovalent cation:proton antiporter 2 (CPA2) transporter (TC 2.A.37) family.</text>
</comment>
<feature type="transmembrane region" description="Helical" evidence="9">
    <location>
        <begin position="66"/>
        <end position="83"/>
    </location>
</feature>
<dbReference type="RefSeq" id="WP_103919675.1">
    <property type="nucleotide sequence ID" value="NZ_FMSV02000380.1"/>
</dbReference>
<evidence type="ECO:0000259" key="10">
    <source>
        <dbReference type="Pfam" id="PF00999"/>
    </source>
</evidence>
<feature type="transmembrane region" description="Helical" evidence="9">
    <location>
        <begin position="273"/>
        <end position="291"/>
    </location>
</feature>
<evidence type="ECO:0000256" key="6">
    <source>
        <dbReference type="ARBA" id="ARBA00022989"/>
    </source>
</evidence>
<feature type="transmembrane region" description="Helical" evidence="9">
    <location>
        <begin position="123"/>
        <end position="142"/>
    </location>
</feature>
<dbReference type="Pfam" id="PF00999">
    <property type="entry name" value="Na_H_Exchanger"/>
    <property type="match status" value="1"/>
</dbReference>
<gene>
    <name evidence="11" type="primary">kefC_1</name>
    <name evidence="12" type="synonym">kefC_2</name>
    <name evidence="11" type="ORF">MBHS_01634</name>
    <name evidence="12" type="ORF">MBHS_03268</name>
</gene>
<evidence type="ECO:0000256" key="2">
    <source>
        <dbReference type="ARBA" id="ARBA00005551"/>
    </source>
</evidence>
<feature type="transmembrane region" description="Helical" evidence="9">
    <location>
        <begin position="12"/>
        <end position="31"/>
    </location>
</feature>
<feature type="domain" description="Cation/H+ exchanger transmembrane" evidence="10">
    <location>
        <begin position="22"/>
        <end position="376"/>
    </location>
</feature>
<evidence type="ECO:0000256" key="5">
    <source>
        <dbReference type="ARBA" id="ARBA00022692"/>
    </source>
</evidence>
<dbReference type="PANTHER" id="PTHR42751:SF3">
    <property type="entry name" value="SODIUM_GLUTAMATE SYMPORTER"/>
    <property type="match status" value="1"/>
</dbReference>
<dbReference type="GO" id="GO:1902600">
    <property type="term" value="P:proton transmembrane transport"/>
    <property type="evidence" value="ECO:0007669"/>
    <property type="project" value="InterPro"/>
</dbReference>
<keyword evidence="6 9" id="KW-1133">Transmembrane helix</keyword>
<feature type="transmembrane region" description="Helical" evidence="9">
    <location>
        <begin position="154"/>
        <end position="173"/>
    </location>
</feature>
<dbReference type="InterPro" id="IPR038770">
    <property type="entry name" value="Na+/solute_symporter_sf"/>
</dbReference>
<reference evidence="11 13" key="1">
    <citation type="submission" date="2016-10" db="EMBL/GenBank/DDBJ databases">
        <authorList>
            <person name="de Groot N.N."/>
        </authorList>
    </citation>
    <scope>NUCLEOTIDE SEQUENCE [LARGE SCALE GENOMIC DNA]</scope>
    <source>
        <strain evidence="11">MBHS1</strain>
    </source>
</reference>
<evidence type="ECO:0000313" key="11">
    <source>
        <dbReference type="EMBL" id="SEH05779.1"/>
    </source>
</evidence>
<dbReference type="OrthoDB" id="3418949at2"/>
<keyword evidence="8 9" id="KW-0472">Membrane</keyword>
<comment type="subcellular location">
    <subcellularLocation>
        <location evidence="1">Membrane</location>
        <topology evidence="1">Multi-pass membrane protein</topology>
    </subcellularLocation>
</comment>
<evidence type="ECO:0000313" key="13">
    <source>
        <dbReference type="Proteomes" id="UP000236724"/>
    </source>
</evidence>
<evidence type="ECO:0000256" key="1">
    <source>
        <dbReference type="ARBA" id="ARBA00004141"/>
    </source>
</evidence>
<dbReference type="GO" id="GO:0016020">
    <property type="term" value="C:membrane"/>
    <property type="evidence" value="ECO:0007669"/>
    <property type="project" value="UniProtKB-SubCell"/>
</dbReference>
<dbReference type="EMBL" id="FMSV02000380">
    <property type="protein sequence ID" value="SEH05779.1"/>
    <property type="molecule type" value="Genomic_DNA"/>
</dbReference>
<feature type="transmembrane region" description="Helical" evidence="9">
    <location>
        <begin position="95"/>
        <end position="117"/>
    </location>
</feature>
<dbReference type="AlphaFoldDB" id="A0A1H6F903"/>
<dbReference type="InterPro" id="IPR006153">
    <property type="entry name" value="Cation/H_exchanger_TM"/>
</dbReference>
<feature type="transmembrane region" description="Helical" evidence="9">
    <location>
        <begin position="248"/>
        <end position="266"/>
    </location>
</feature>
<dbReference type="Proteomes" id="UP000236724">
    <property type="component" value="Unassembled WGS sequence"/>
</dbReference>
<proteinExistence type="inferred from homology"/>
<feature type="transmembrane region" description="Helical" evidence="9">
    <location>
        <begin position="363"/>
        <end position="385"/>
    </location>
</feature>
<feature type="transmembrane region" description="Helical" evidence="9">
    <location>
        <begin position="297"/>
        <end position="321"/>
    </location>
</feature>
<evidence type="ECO:0000256" key="9">
    <source>
        <dbReference type="SAM" id="Phobius"/>
    </source>
</evidence>
<keyword evidence="5 9" id="KW-0812">Transmembrane</keyword>
<organism evidence="11 13">
    <name type="scientific">Candidatus Venteria ishoeyi</name>
    <dbReference type="NCBI Taxonomy" id="1899563"/>
    <lineage>
        <taxon>Bacteria</taxon>
        <taxon>Pseudomonadati</taxon>
        <taxon>Pseudomonadota</taxon>
        <taxon>Gammaproteobacteria</taxon>
        <taxon>Thiotrichales</taxon>
        <taxon>Thiotrichaceae</taxon>
        <taxon>Venteria</taxon>
    </lineage>
</organism>
<dbReference type="Gene3D" id="1.20.1530.20">
    <property type="match status" value="1"/>
</dbReference>
<dbReference type="EMBL" id="FMSV02000529">
    <property type="protein sequence ID" value="SEH07393.1"/>
    <property type="molecule type" value="Genomic_DNA"/>
</dbReference>
<evidence type="ECO:0000256" key="7">
    <source>
        <dbReference type="ARBA" id="ARBA00023065"/>
    </source>
</evidence>
<feature type="transmembrane region" description="Helical" evidence="9">
    <location>
        <begin position="223"/>
        <end position="242"/>
    </location>
</feature>